<evidence type="ECO:0000256" key="4">
    <source>
        <dbReference type="SAM" id="Coils"/>
    </source>
</evidence>
<dbReference type="InterPro" id="IPR004088">
    <property type="entry name" value="KH_dom_type_1"/>
</dbReference>
<feature type="region of interest" description="Disordered" evidence="5">
    <location>
        <begin position="1"/>
        <end position="64"/>
    </location>
</feature>
<dbReference type="CDD" id="cd22447">
    <property type="entry name" value="KH-I_ScSCP160_rpt2"/>
    <property type="match status" value="1"/>
</dbReference>
<feature type="coiled-coil region" evidence="4">
    <location>
        <begin position="685"/>
        <end position="712"/>
    </location>
</feature>
<feature type="domain" description="K Homology" evidence="6">
    <location>
        <begin position="227"/>
        <end position="305"/>
    </location>
</feature>
<dbReference type="SMART" id="SM00322">
    <property type="entry name" value="KH"/>
    <property type="match status" value="7"/>
</dbReference>
<feature type="domain" description="K Homology" evidence="6">
    <location>
        <begin position="964"/>
        <end position="1038"/>
    </location>
</feature>
<dbReference type="PANTHER" id="PTHR10288">
    <property type="entry name" value="KH DOMAIN CONTAINING RNA BINDING PROTEIN"/>
    <property type="match status" value="1"/>
</dbReference>
<reference evidence="8" key="1">
    <citation type="journal article" date="2018" name="Nat. Microbiol.">
        <title>Leveraging single-cell genomics to expand the fungal tree of life.</title>
        <authorList>
            <person name="Ahrendt S.R."/>
            <person name="Quandt C.A."/>
            <person name="Ciobanu D."/>
            <person name="Clum A."/>
            <person name="Salamov A."/>
            <person name="Andreopoulos B."/>
            <person name="Cheng J.F."/>
            <person name="Woyke T."/>
            <person name="Pelin A."/>
            <person name="Henrissat B."/>
            <person name="Reynolds N.K."/>
            <person name="Benny G.L."/>
            <person name="Smith M.E."/>
            <person name="James T.Y."/>
            <person name="Grigoriev I.V."/>
        </authorList>
    </citation>
    <scope>NUCLEOTIDE SEQUENCE [LARGE SCALE GENOMIC DNA]</scope>
    <source>
        <strain evidence="8">Benny S71-1</strain>
    </source>
</reference>
<protein>
    <recommendedName>
        <fullName evidence="6">K Homology domain-containing protein</fullName>
    </recommendedName>
</protein>
<evidence type="ECO:0000256" key="2">
    <source>
        <dbReference type="ARBA" id="ARBA00022884"/>
    </source>
</evidence>
<evidence type="ECO:0000313" key="7">
    <source>
        <dbReference type="EMBL" id="RKP27894.1"/>
    </source>
</evidence>
<evidence type="ECO:0000256" key="1">
    <source>
        <dbReference type="ARBA" id="ARBA00022737"/>
    </source>
</evidence>
<evidence type="ECO:0000256" key="3">
    <source>
        <dbReference type="PROSITE-ProRule" id="PRU00117"/>
    </source>
</evidence>
<dbReference type="Pfam" id="PF24668">
    <property type="entry name" value="KH_Vigilin"/>
    <property type="match status" value="1"/>
</dbReference>
<dbReference type="Proteomes" id="UP000278143">
    <property type="component" value="Unassembled WGS sequence"/>
</dbReference>
<dbReference type="InterPro" id="IPR004087">
    <property type="entry name" value="KH_dom"/>
</dbReference>
<feature type="domain" description="K Homology" evidence="6">
    <location>
        <begin position="787"/>
        <end position="876"/>
    </location>
</feature>
<name>A0A4P9Z5I3_9FUNG</name>
<feature type="domain" description="K Homology" evidence="6">
    <location>
        <begin position="881"/>
        <end position="960"/>
    </location>
</feature>
<keyword evidence="4" id="KW-0175">Coiled coil</keyword>
<dbReference type="InterPro" id="IPR036612">
    <property type="entry name" value="KH_dom_type_1_sf"/>
</dbReference>
<feature type="region of interest" description="Disordered" evidence="5">
    <location>
        <begin position="81"/>
        <end position="104"/>
    </location>
</feature>
<dbReference type="EMBL" id="KZ989138">
    <property type="protein sequence ID" value="RKP27894.1"/>
    <property type="molecule type" value="Genomic_DNA"/>
</dbReference>
<feature type="domain" description="K Homology" evidence="6">
    <location>
        <begin position="1042"/>
        <end position="1116"/>
    </location>
</feature>
<keyword evidence="8" id="KW-1185">Reference proteome</keyword>
<sequence>MSDFLTIRPGTSLHADDSVGDNLTESVGGDSEHDGGIDSNDPIYVPSVDGRDPTAVVGSTPTSLAGTVAASKVAPDLDSPDAFPALSASTPPSGNPGAAWGAAQPAAPSMNSVFSWGAVGPAQSKPEKKQKGPSGAFPLAASRAARTSPSMEMLELPAAQVKASGRAIGEVLREVMQAFGGGSGSGQGSVEIEASTGRRSGNVTFLIRGSPADVAQARQKLVASFSPRGQLTLSIPSGTRRFVIGTGGQTLREIERTTGTKIQFPPRDADAAAEAEDDAAMVSVTIAGDIAGVKTARERIEQIISDRMSRKTISITSIEPVYFRLLAPAKHERLQQLVSDSNTRVRIPYVGARASGDEGADAATITISGKSPSVEAVEEELLAIYASLKARMRSMVVVIPKAHHRHIIGQRGATLQEIEEKTGCYVEVPAPEDDSEQVMLLGPEDKLAMALEMITEKTTSLPWNAVDLTAAVRAPSSHLLRAIRYLVHSRQLQQLEHEHHVNITLQTVPIGQPVIAEINGEAAGQIHAAKRQLVALLKQVPTDYVRVEPFEPNWRASILGAHGEHSRAILETHRVHVVLPSIFDDTPNEMLLVYQPAQSSSATASDVASAALDAATARVRALKKETADFARRTIDIPMRLYRQLTGSHDELVQWIDTECSSVSMVVDAASQGSALSARQHRGVCVMGAQHEVEQAIAKLQQHIDELARQEALHAYTVELSLPAKYEAHIIGKKGANLNRLREQYGVKLDITEAGEGEAEFTVTVQGLKKQADGAVKELREMQARLADSVVQRVKVPVKLHPALIGPQGRYVRRLEEKYQVRIQFPRGTRATSQSDGDENDEQSLAGKAGQAPDEVILSGGRKGVAEARAEMQELIEYEQARSHVAKLEVAARHLPFIMGKRGVRINELRDETNTQIDIRDHVDAADAADAADDARRATISIQGEKADVERARRRIEAIIGEQEDQCTLELDVPIEYHRQLIGAGGARIRELVQRCGGGEDAASMVRFPRPHTDDTVVVVRGQRAVAQKIYAALKAQVDEEMARHTLTMTVPAADRPTIIGQQGRTMKALESEHHVKVDLRALEEHDGVTGTEPMILVSISGEEANCERARTAIQVSR</sequence>
<evidence type="ECO:0000313" key="8">
    <source>
        <dbReference type="Proteomes" id="UP000278143"/>
    </source>
</evidence>
<evidence type="ECO:0000259" key="6">
    <source>
        <dbReference type="SMART" id="SM00322"/>
    </source>
</evidence>
<feature type="domain" description="K Homology" evidence="6">
    <location>
        <begin position="713"/>
        <end position="783"/>
    </location>
</feature>
<dbReference type="OrthoDB" id="10027144at2759"/>
<feature type="region of interest" description="Disordered" evidence="5">
    <location>
        <begin position="117"/>
        <end position="138"/>
    </location>
</feature>
<feature type="region of interest" description="Disordered" evidence="5">
    <location>
        <begin position="825"/>
        <end position="856"/>
    </location>
</feature>
<dbReference type="Gene3D" id="3.30.1370.10">
    <property type="entry name" value="K Homology domain, type 1"/>
    <property type="match status" value="9"/>
</dbReference>
<dbReference type="Pfam" id="PF00013">
    <property type="entry name" value="KH_1"/>
    <property type="match status" value="6"/>
</dbReference>
<accession>A0A4P9Z5I3</accession>
<dbReference type="AlphaFoldDB" id="A0A4P9Z5I3"/>
<gene>
    <name evidence="7" type="ORF">SYNPS1DRAFT_12001</name>
</gene>
<keyword evidence="2 3" id="KW-0694">RNA-binding</keyword>
<evidence type="ECO:0000256" key="5">
    <source>
        <dbReference type="SAM" id="MobiDB-lite"/>
    </source>
</evidence>
<feature type="compositionally biased region" description="Low complexity" evidence="5">
    <location>
        <begin position="95"/>
        <end position="104"/>
    </location>
</feature>
<dbReference type="InterPro" id="IPR057778">
    <property type="entry name" value="KH_Vigilin_N"/>
</dbReference>
<dbReference type="SUPFAM" id="SSF54791">
    <property type="entry name" value="Eukaryotic type KH-domain (KH-domain type I)"/>
    <property type="match status" value="6"/>
</dbReference>
<dbReference type="CDD" id="cd22408">
    <property type="entry name" value="KH-I_Vigilin_rpt4"/>
    <property type="match status" value="1"/>
</dbReference>
<dbReference type="PROSITE" id="PS50084">
    <property type="entry name" value="KH_TYPE_1"/>
    <property type="match status" value="7"/>
</dbReference>
<organism evidence="7 8">
    <name type="scientific">Syncephalis pseudoplumigaleata</name>
    <dbReference type="NCBI Taxonomy" id="1712513"/>
    <lineage>
        <taxon>Eukaryota</taxon>
        <taxon>Fungi</taxon>
        <taxon>Fungi incertae sedis</taxon>
        <taxon>Zoopagomycota</taxon>
        <taxon>Zoopagomycotina</taxon>
        <taxon>Zoopagomycetes</taxon>
        <taxon>Zoopagales</taxon>
        <taxon>Piptocephalidaceae</taxon>
        <taxon>Syncephalis</taxon>
    </lineage>
</organism>
<feature type="domain" description="K Homology" evidence="6">
    <location>
        <begin position="391"/>
        <end position="459"/>
    </location>
</feature>
<proteinExistence type="predicted"/>
<dbReference type="GO" id="GO:0003723">
    <property type="term" value="F:RNA binding"/>
    <property type="evidence" value="ECO:0007669"/>
    <property type="project" value="UniProtKB-UniRule"/>
</dbReference>
<keyword evidence="1" id="KW-0677">Repeat</keyword>
<dbReference type="CDD" id="cd22449">
    <property type="entry name" value="KH-I_ScSCP160_rpt4"/>
    <property type="match status" value="1"/>
</dbReference>